<name>A0A7M1B9M8_9BACT</name>
<dbReference type="Proteomes" id="UP000593580">
    <property type="component" value="Chromosome"/>
</dbReference>
<dbReference type="PROSITE" id="PS50005">
    <property type="entry name" value="TPR"/>
    <property type="match status" value="1"/>
</dbReference>
<dbReference type="RefSeq" id="WP_193110623.1">
    <property type="nucleotide sequence ID" value="NZ_CP041406.1"/>
</dbReference>
<dbReference type="InterPro" id="IPR011990">
    <property type="entry name" value="TPR-like_helical_dom_sf"/>
</dbReference>
<dbReference type="Gene3D" id="1.25.40.10">
    <property type="entry name" value="Tetratricopeptide repeat domain"/>
    <property type="match status" value="3"/>
</dbReference>
<evidence type="ECO:0000313" key="4">
    <source>
        <dbReference type="Proteomes" id="UP000593580"/>
    </source>
</evidence>
<evidence type="ECO:0000256" key="1">
    <source>
        <dbReference type="PROSITE-ProRule" id="PRU00339"/>
    </source>
</evidence>
<feature type="repeat" description="TPR" evidence="1">
    <location>
        <begin position="739"/>
        <end position="772"/>
    </location>
</feature>
<dbReference type="EMBL" id="CP041406">
    <property type="protein sequence ID" value="QOP46365.1"/>
    <property type="molecule type" value="Genomic_DNA"/>
</dbReference>
<keyword evidence="3" id="KW-0969">Cilium</keyword>
<keyword evidence="1" id="KW-0802">TPR repeat</keyword>
<dbReference type="KEGG" id="spal:FM071_08705"/>
<keyword evidence="3" id="KW-0282">Flagellum</keyword>
<reference evidence="3 4" key="1">
    <citation type="submission" date="2019-07" db="EMBL/GenBank/DDBJ databases">
        <title>Sulfurimonas paralvinellae sp. nov., a novel mesophilic, hydrogen- and sulfur-oxidizing chemolithoautotroph within the Epsilonproteo- bacteria isolated from a deep-sea hydrothermal vent polychaete nest, reclassification of Thiomicrospira denitrificans as Sulfurimonas denitrificans comb. nov. and emended description of the genus Sulfurimonas.</title>
        <authorList>
            <person name="Wang S."/>
            <person name="Jiang L."/>
            <person name="Shao Z."/>
        </authorList>
    </citation>
    <scope>NUCLEOTIDE SEQUENCE [LARGE SCALE GENOMIC DNA]</scope>
    <source>
        <strain evidence="3 4">GO25</strain>
    </source>
</reference>
<dbReference type="SMART" id="SM00028">
    <property type="entry name" value="TPR"/>
    <property type="match status" value="3"/>
</dbReference>
<sequence length="784" mass="90257">MYRYILLAFITLNAFALEISIESAKDNFTKYSILLISDKSSFVCQELKDDLDVTKEIVCAFSKKPAQLVPSLQNDFFIVHSFTKKDTFFVSIKPFYKMKLIANVFDLSKDDTVFTANVKMAKSWTIIGYKKVLPLIKQESKSELALNFPFFLDKDKLPYVGSLDLQGNPVKIKKVEDVTEYLKIKRFFKKKRYDEAIEMIDDVLSAYPHTLFKSELIYYKIKINDKIKNYDNVIALAKEFLREYSSDENVPEVLSLMAKAYAKIGQNTDADYFFDRLFSEHKGNVYAQWGYIYKGEMLESSGANKEAIKYYKKALYTTKNLEVAASAAFHLTKILISHSPKEAAKYAMKIIQAKPDFFMENIKASMKIMQTLADAGEYKTAAAIADTMLHSMGPTYDEYEELLKDKALWLAKTKDKKAALAALNSYIKKFPDGDYIDDVQTAKDGLFFEDDDQNSSVKLAEYDKLIQEYQGDFIADKALYEKAKLLLREKRYEALLAMEDELKNLDSDRFTDVGQIIKEAAVGLMESSLQKKNCKNVLVIANDYNITLSNSWDDGIYECGMKGGDFKLCKSVAFKHLKSKNIQQRKKWLYRYIKIDFETGNYSEVVDAAKDLIALIENAKKSPYKEVYRYLFDAYERLEQKENMIKTMAKIEDIFGLDYKDIDRYVAMVNLGDELKDDNMIIKYATKVMRIQKRSHSHAQSPFIEFALYSALMNKHDYNKALSVIRSLDTLKLSKNERARQKYLLGMALGKLWRDEEAQKAYNEAIKADPSSAWAKLAKSALEI</sequence>
<keyword evidence="4" id="KW-1185">Reference proteome</keyword>
<dbReference type="Pfam" id="PF24323">
    <property type="entry name" value="DUF7494"/>
    <property type="match status" value="1"/>
</dbReference>
<proteinExistence type="predicted"/>
<evidence type="ECO:0000259" key="2">
    <source>
        <dbReference type="Pfam" id="PF24323"/>
    </source>
</evidence>
<accession>A0A7M1B9M8</accession>
<dbReference type="InterPro" id="IPR019734">
    <property type="entry name" value="TPR_rpt"/>
</dbReference>
<dbReference type="AlphaFoldDB" id="A0A7M1B9M8"/>
<feature type="domain" description="DUF7494" evidence="2">
    <location>
        <begin position="17"/>
        <end position="131"/>
    </location>
</feature>
<protein>
    <submittedName>
        <fullName evidence="3">Flagellar protein</fullName>
    </submittedName>
</protein>
<keyword evidence="3" id="KW-0966">Cell projection</keyword>
<dbReference type="InterPro" id="IPR055917">
    <property type="entry name" value="DUF7494"/>
</dbReference>
<dbReference type="SUPFAM" id="SSF48452">
    <property type="entry name" value="TPR-like"/>
    <property type="match status" value="2"/>
</dbReference>
<gene>
    <name evidence="3" type="ORF">FM071_08705</name>
</gene>
<organism evidence="3 4">
    <name type="scientific">Sulfurimonas paralvinellae</name>
    <dbReference type="NCBI Taxonomy" id="317658"/>
    <lineage>
        <taxon>Bacteria</taxon>
        <taxon>Pseudomonadati</taxon>
        <taxon>Campylobacterota</taxon>
        <taxon>Epsilonproteobacteria</taxon>
        <taxon>Campylobacterales</taxon>
        <taxon>Sulfurimonadaceae</taxon>
        <taxon>Sulfurimonas</taxon>
    </lineage>
</organism>
<evidence type="ECO:0000313" key="3">
    <source>
        <dbReference type="EMBL" id="QOP46365.1"/>
    </source>
</evidence>